<keyword evidence="3" id="KW-1185">Reference proteome</keyword>
<reference evidence="2 3" key="1">
    <citation type="submission" date="2019-06" db="EMBL/GenBank/DDBJ databases">
        <title>Sequencing the genomes of 1000 actinobacteria strains.</title>
        <authorList>
            <person name="Klenk H.-P."/>
        </authorList>
    </citation>
    <scope>NUCLEOTIDE SEQUENCE [LARGE SCALE GENOMIC DNA]</scope>
    <source>
        <strain evidence="2 3">DSM 46837</strain>
    </source>
</reference>
<dbReference type="Pfam" id="PF11716">
    <property type="entry name" value="MDMPI_N"/>
    <property type="match status" value="1"/>
</dbReference>
<dbReference type="OrthoDB" id="5178565at2"/>
<evidence type="ECO:0000313" key="2">
    <source>
        <dbReference type="EMBL" id="TQN37427.1"/>
    </source>
</evidence>
<dbReference type="NCBIfam" id="TIGR03083">
    <property type="entry name" value="maleylpyruvate isomerase family mycothiol-dependent enzyme"/>
    <property type="match status" value="1"/>
</dbReference>
<dbReference type="EMBL" id="VFQE01000002">
    <property type="protein sequence ID" value="TQN37427.1"/>
    <property type="molecule type" value="Genomic_DNA"/>
</dbReference>
<dbReference type="AlphaFoldDB" id="A0A543P006"/>
<comment type="caution">
    <text evidence="2">The sequence shown here is derived from an EMBL/GenBank/DDBJ whole genome shotgun (WGS) entry which is preliminary data.</text>
</comment>
<dbReference type="SUPFAM" id="SSF109854">
    <property type="entry name" value="DinB/YfiT-like putative metalloenzymes"/>
    <property type="match status" value="1"/>
</dbReference>
<dbReference type="Gene3D" id="1.20.120.450">
    <property type="entry name" value="dinb family like domain"/>
    <property type="match status" value="1"/>
</dbReference>
<evidence type="ECO:0000259" key="1">
    <source>
        <dbReference type="Pfam" id="PF11716"/>
    </source>
</evidence>
<proteinExistence type="predicted"/>
<organism evidence="2 3">
    <name type="scientific">Blastococcus colisei</name>
    <dbReference type="NCBI Taxonomy" id="1564162"/>
    <lineage>
        <taxon>Bacteria</taxon>
        <taxon>Bacillati</taxon>
        <taxon>Actinomycetota</taxon>
        <taxon>Actinomycetes</taxon>
        <taxon>Geodermatophilales</taxon>
        <taxon>Geodermatophilaceae</taxon>
        <taxon>Blastococcus</taxon>
    </lineage>
</organism>
<dbReference type="Proteomes" id="UP000319865">
    <property type="component" value="Unassembled WGS sequence"/>
</dbReference>
<protein>
    <submittedName>
        <fullName evidence="2">Uncharacterized protein (TIGR03083 family)</fullName>
    </submittedName>
</protein>
<accession>A0A543P006</accession>
<dbReference type="InterPro" id="IPR034660">
    <property type="entry name" value="DinB/YfiT-like"/>
</dbReference>
<dbReference type="InterPro" id="IPR017517">
    <property type="entry name" value="Maleyloyr_isom"/>
</dbReference>
<name>A0A543P006_9ACTN</name>
<gene>
    <name evidence="2" type="ORF">FHU33_4078</name>
</gene>
<feature type="domain" description="Mycothiol-dependent maleylpyruvate isomerase metal-binding" evidence="1">
    <location>
        <begin position="13"/>
        <end position="88"/>
    </location>
</feature>
<evidence type="ECO:0000313" key="3">
    <source>
        <dbReference type="Proteomes" id="UP000319865"/>
    </source>
</evidence>
<dbReference type="RefSeq" id="WP_142027396.1">
    <property type="nucleotide sequence ID" value="NZ_VFQE01000002.1"/>
</dbReference>
<sequence length="211" mass="22855">MAEMDIGIRAAVAAERRAQVALYSSLSEQDWDRPSLCAGWRVREVLAHITMPFRYSLPRVAWEMVKARGSFDRLADRRARIDAQVLSSAQLWESLRDNIEHPWSPPGGGPLGALSHDVIHGLDVSTPLGLDDAASPERVGMVLAGLRPKNVAFFGVDVGGVELRATDIAWSHGSGEPVQGRAQDLLLLLCGRRIAAGRLEGPAADRFTTAA</sequence>
<dbReference type="InterPro" id="IPR024344">
    <property type="entry name" value="MDMPI_metal-binding"/>
</dbReference>
<dbReference type="GO" id="GO:0046872">
    <property type="term" value="F:metal ion binding"/>
    <property type="evidence" value="ECO:0007669"/>
    <property type="project" value="InterPro"/>
</dbReference>